<feature type="coiled-coil region" evidence="18">
    <location>
        <begin position="589"/>
        <end position="621"/>
    </location>
</feature>
<evidence type="ECO:0000256" key="9">
    <source>
        <dbReference type="ARBA" id="ARBA00022692"/>
    </source>
</evidence>
<dbReference type="FunFam" id="3.30.450.20:FF:000099">
    <property type="entry name" value="Sensory box sensor histidine kinase"/>
    <property type="match status" value="1"/>
</dbReference>
<keyword evidence="7" id="KW-0597">Phosphoprotein</keyword>
<evidence type="ECO:0000256" key="5">
    <source>
        <dbReference type="ARBA" id="ARBA00009842"/>
    </source>
</evidence>
<dbReference type="SMART" id="SM00387">
    <property type="entry name" value="HATPase_c"/>
    <property type="match status" value="1"/>
</dbReference>
<sequence>MLDTLLLIPHGHCYLWKPNLVGLHVVSDALIGIAYYSIPLTLLYFVQKRKDVPFDWIFLLFSAFIAFCGTTHLMSIWTLWHPAYWVSGTIKALTAAISVYTAIQLIPIVPKALDLPSPAQLEAINHQLQQHVAKREQAERHLRQLSARLNLAVKSAAIGIWDWDMTQDILTWDKRMYELYGLIPECFTPAYGAWSSCLHPDDRRAAEMAAQQALQGEKDFDQDFRVVHPDGSIHYIKANALVQRDPHGDPQRMIGVSYDITDRKQAEQQLQQLNQALEAKVEERTRELQALARREQLSANIATQIRSSLDLQVILETAVREIRSLLQCARVNIWRFDADGQTMVVAESTDSSLSLVGERVNDTCLQDYTALYRQGRVRIVPDIYTTDMSACHRELLIRSQIRAKILVPLLCGDELWGLLHVSESQHPRDWQPEEVELLQALSVQLGIALQQATIHQQLQAELNERQQTEARLRASEQRYITLAAAVPVGIYRTDAAGNCLYVNDRLGQITGLAPEATMGQGWRQGLHPDDRDRVVTEWYQSAQENRPFQLEYRFQHPDGTVRWVYGQSVAEWDADGQVIGYVGTITDISERKRLEAERKQVEAERLQAKQTRKELTLLEQILDIILAGYWDWDIPGNQEYLSLGFKQMFGYADHELPNTPETWQNLIFPQDLPGVLECFNRHVQSRGEVPYVNEVRYRHKDGSTVWVICSSKVIEWDEAGNPLRMIGCHIDISDRKRAEAALISSEARLQYLVSSSPVVIFSCKPNGDYGATFISENVEALLGWNAQDFLADSEFWLNHLHPDDAERVLAGLANLFTGDFYAHEYRLRKGDDTYCWCLAQLRLIRDQAGNPLEMLGYLIDISDRKHTEAALRDSEARLQLITDSIPGCISYTDASQHYRFVNHTYEEWFGCRKEDILERSIAEVLGAEAYQRARQHIERVLSGETVTYENELPYQGRQPRYVSGKLVPEIDSQGRVHGYYALITDISDLKQAEAALKASRAYYQGIVSDQTELICRFLPDGILTFVNDAYCQFFQKSPEDLLGRSFTPLIPAEDKEIALQTFNSLSVDNPVVTCEHRVIAPDGSIRWQQWTDRALVDPDGNFIEFQAVGRDITALKEAEADIKRHLTAIEAAIDGISILRDGHYSYLNQSQLTLFGYSQAEDLLGQSWQVLYPAQEVRRFQKEVLPQVKQHGFWHGEATGKRRDNTLFPVEVSLTLTPTGDIIRVCRDISDRKQAEDHLRQMSVRLNLAVKSAAMGIWDWDVTHNILTWDQQMYELYGITPEQFTNVYEAWSSSVHPDDLAAAETAVQQALRGEKDFDQDFRVIHPDGTIRFIKANALVQRNRHGDPEWMIGINYDITARKRTEAQIQEYATQLESSNRELEAFAYSVSHDLRAPLRAIDGFSKALLEDYGDTFDEEGQDYFDRIRKNVTRMGMLIDDLLSLSRVSRYEIRHTTVNLSTLAQELMAELQASEPERPVEVGIAPDAIVSADATLMRVVLTNLLQNAWKFTSHHPTARIEFGMIYPDGQPVYFVRDDGAGFDMAYSNMLFGVFQRLHNIHEFPGTGIGLATVQRAIHRHGGRVWAEATVEQGATFYFTLPSTPLELGA</sequence>
<dbReference type="SMART" id="SM00388">
    <property type="entry name" value="HisKA"/>
    <property type="match status" value="1"/>
</dbReference>
<dbReference type="SMART" id="SM00086">
    <property type="entry name" value="PAC"/>
    <property type="match status" value="8"/>
</dbReference>
<dbReference type="Pfam" id="PF02518">
    <property type="entry name" value="HATPase_c"/>
    <property type="match status" value="1"/>
</dbReference>
<dbReference type="Pfam" id="PF00512">
    <property type="entry name" value="HisKA"/>
    <property type="match status" value="1"/>
</dbReference>
<evidence type="ECO:0000256" key="15">
    <source>
        <dbReference type="ARBA" id="ARBA00023012"/>
    </source>
</evidence>
<evidence type="ECO:0000256" key="1">
    <source>
        <dbReference type="ARBA" id="ARBA00000085"/>
    </source>
</evidence>
<comment type="cofactor">
    <cofactor evidence="2">
        <name>Cu cation</name>
        <dbReference type="ChEBI" id="CHEBI:23378"/>
    </cofactor>
</comment>
<evidence type="ECO:0000313" key="25">
    <source>
        <dbReference type="Proteomes" id="UP000191901"/>
    </source>
</evidence>
<dbReference type="PROSITE" id="PS50109">
    <property type="entry name" value="HIS_KIN"/>
    <property type="match status" value="1"/>
</dbReference>
<dbReference type="InterPro" id="IPR035965">
    <property type="entry name" value="PAS-like_dom_sf"/>
</dbReference>
<keyword evidence="12" id="KW-0256">Endoplasmic reticulum</keyword>
<dbReference type="InterPro" id="IPR052162">
    <property type="entry name" value="Sensor_kinase/Photoreceptor"/>
</dbReference>
<evidence type="ECO:0000256" key="8">
    <source>
        <dbReference type="ARBA" id="ARBA00022679"/>
    </source>
</evidence>
<keyword evidence="25" id="KW-1185">Reference proteome</keyword>
<keyword evidence="8" id="KW-0808">Transferase</keyword>
<dbReference type="NCBIfam" id="TIGR00229">
    <property type="entry name" value="sensory_box"/>
    <property type="match status" value="8"/>
</dbReference>
<feature type="domain" description="PAC" evidence="23">
    <location>
        <begin position="821"/>
        <end position="873"/>
    </location>
</feature>
<evidence type="ECO:0000256" key="14">
    <source>
        <dbReference type="ARBA" id="ARBA00023008"/>
    </source>
</evidence>
<dbReference type="KEGG" id="hhg:XM38_047120"/>
<dbReference type="SUPFAM" id="SSF55874">
    <property type="entry name" value="ATPase domain of HSP90 chaperone/DNA topoisomerase II/histidine kinase"/>
    <property type="match status" value="1"/>
</dbReference>
<feature type="domain" description="PAC" evidence="23">
    <location>
        <begin position="1072"/>
        <end position="1124"/>
    </location>
</feature>
<feature type="domain" description="PAS" evidence="22">
    <location>
        <begin position="745"/>
        <end position="819"/>
    </location>
</feature>
<dbReference type="Pfam" id="PF13426">
    <property type="entry name" value="PAS_9"/>
    <property type="match status" value="1"/>
</dbReference>
<dbReference type="SUPFAM" id="SSF55785">
    <property type="entry name" value="PYP-like sensor domain (PAS domain)"/>
    <property type="match status" value="8"/>
</dbReference>
<dbReference type="SMART" id="SM00091">
    <property type="entry name" value="PAS"/>
    <property type="match status" value="9"/>
</dbReference>
<dbReference type="FunFam" id="1.10.287.130:FF:000070">
    <property type="entry name" value="Histidine kinase sensor protein"/>
    <property type="match status" value="1"/>
</dbReference>
<dbReference type="Gene3D" id="3.30.450.40">
    <property type="match status" value="1"/>
</dbReference>
<dbReference type="PROSITE" id="PS50113">
    <property type="entry name" value="PAC"/>
    <property type="match status" value="7"/>
</dbReference>
<evidence type="ECO:0000313" key="24">
    <source>
        <dbReference type="EMBL" id="ASC73740.1"/>
    </source>
</evidence>
<dbReference type="PRINTS" id="PR00344">
    <property type="entry name" value="BCTRLSENSOR"/>
</dbReference>
<keyword evidence="14" id="KW-0186">Copper</keyword>
<dbReference type="InterPro" id="IPR001610">
    <property type="entry name" value="PAC"/>
</dbReference>
<organism evidence="24 25">
    <name type="scientific">Halomicronema hongdechloris C2206</name>
    <dbReference type="NCBI Taxonomy" id="1641165"/>
    <lineage>
        <taxon>Bacteria</taxon>
        <taxon>Bacillati</taxon>
        <taxon>Cyanobacteriota</taxon>
        <taxon>Cyanophyceae</taxon>
        <taxon>Nodosilineales</taxon>
        <taxon>Nodosilineaceae</taxon>
        <taxon>Halomicronema</taxon>
    </lineage>
</organism>
<evidence type="ECO:0000256" key="18">
    <source>
        <dbReference type="SAM" id="Coils"/>
    </source>
</evidence>
<feature type="coiled-coil region" evidence="18">
    <location>
        <begin position="121"/>
        <end position="155"/>
    </location>
</feature>
<feature type="domain" description="PAC" evidence="23">
    <location>
        <begin position="1317"/>
        <end position="1369"/>
    </location>
</feature>
<name>A0A1Z3HTU8_9CYAN</name>
<evidence type="ECO:0000259" key="20">
    <source>
        <dbReference type="PROSITE" id="PS50046"/>
    </source>
</evidence>
<dbReference type="OrthoDB" id="475707at2"/>
<dbReference type="InterPro" id="IPR000700">
    <property type="entry name" value="PAS-assoc_C"/>
</dbReference>
<feature type="domain" description="Histidine kinase" evidence="21">
    <location>
        <begin position="1387"/>
        <end position="1601"/>
    </location>
</feature>
<dbReference type="SUPFAM" id="SSF47384">
    <property type="entry name" value="Homodimeric domain of signal transducing histidine kinase"/>
    <property type="match status" value="1"/>
</dbReference>
<comment type="catalytic activity">
    <reaction evidence="1">
        <text>ATP + protein L-histidine = ADP + protein N-phospho-L-histidine.</text>
        <dbReference type="EC" id="2.7.13.3"/>
    </reaction>
</comment>
<dbReference type="InterPro" id="IPR058544">
    <property type="entry name" value="ETR1_N"/>
</dbReference>
<dbReference type="InterPro" id="IPR000014">
    <property type="entry name" value="PAS"/>
</dbReference>
<evidence type="ECO:0000259" key="23">
    <source>
        <dbReference type="PROSITE" id="PS50113"/>
    </source>
</evidence>
<feature type="domain" description="Phytochrome chromophore attachment site" evidence="20">
    <location>
        <begin position="310"/>
        <end position="444"/>
    </location>
</feature>
<evidence type="ECO:0000256" key="4">
    <source>
        <dbReference type="ARBA" id="ARBA00006402"/>
    </source>
</evidence>
<feature type="domain" description="PAS" evidence="22">
    <location>
        <begin position="145"/>
        <end position="217"/>
    </location>
</feature>
<dbReference type="Pfam" id="PF08447">
    <property type="entry name" value="PAS_3"/>
    <property type="match status" value="6"/>
</dbReference>
<dbReference type="InterPro" id="IPR005467">
    <property type="entry name" value="His_kinase_dom"/>
</dbReference>
<dbReference type="Gene3D" id="3.30.450.20">
    <property type="entry name" value="PAS domain"/>
    <property type="match status" value="8"/>
</dbReference>
<dbReference type="InterPro" id="IPR003018">
    <property type="entry name" value="GAF"/>
</dbReference>
<feature type="domain" description="PAC" evidence="23">
    <location>
        <begin position="691"/>
        <end position="744"/>
    </location>
</feature>
<dbReference type="Pfam" id="PF01590">
    <property type="entry name" value="GAF"/>
    <property type="match status" value="1"/>
</dbReference>
<dbReference type="Pfam" id="PF08448">
    <property type="entry name" value="PAS_4"/>
    <property type="match status" value="1"/>
</dbReference>
<dbReference type="Gene3D" id="3.30.565.10">
    <property type="entry name" value="Histidine kinase-like ATPase, C-terminal domain"/>
    <property type="match status" value="1"/>
</dbReference>
<dbReference type="InterPro" id="IPR003594">
    <property type="entry name" value="HATPase_dom"/>
</dbReference>
<dbReference type="Pfam" id="PF25487">
    <property type="entry name" value="ETR1_N"/>
    <property type="match status" value="1"/>
</dbReference>
<comment type="subcellular location">
    <subcellularLocation>
        <location evidence="3">Endoplasmic reticulum membrane</location>
        <topology evidence="3">Multi-pass membrane protein</topology>
    </subcellularLocation>
</comment>
<dbReference type="EMBL" id="CP021983">
    <property type="protein sequence ID" value="ASC73740.1"/>
    <property type="molecule type" value="Genomic_DNA"/>
</dbReference>
<dbReference type="InterPro" id="IPR004358">
    <property type="entry name" value="Sig_transdc_His_kin-like_C"/>
</dbReference>
<dbReference type="InterPro" id="IPR036890">
    <property type="entry name" value="HATPase_C_sf"/>
</dbReference>
<evidence type="ECO:0000256" key="19">
    <source>
        <dbReference type="SAM" id="Phobius"/>
    </source>
</evidence>
<evidence type="ECO:0000256" key="7">
    <source>
        <dbReference type="ARBA" id="ARBA00022553"/>
    </source>
</evidence>
<evidence type="ECO:0000259" key="22">
    <source>
        <dbReference type="PROSITE" id="PS50112"/>
    </source>
</evidence>
<evidence type="ECO:0000256" key="12">
    <source>
        <dbReference type="ARBA" id="ARBA00022824"/>
    </source>
</evidence>
<dbReference type="Gene3D" id="2.10.70.100">
    <property type="match status" value="2"/>
</dbReference>
<comment type="similarity">
    <text evidence="4">In the N-terminal section; belongs to the phytochrome family.</text>
</comment>
<keyword evidence="17" id="KW-1015">Disulfide bond</keyword>
<dbReference type="RefSeq" id="WP_080805565.1">
    <property type="nucleotide sequence ID" value="NZ_CP021983.2"/>
</dbReference>
<keyword evidence="18" id="KW-0175">Coiled coil</keyword>
<dbReference type="InterPro" id="IPR036097">
    <property type="entry name" value="HisK_dim/P_sf"/>
</dbReference>
<evidence type="ECO:0000256" key="11">
    <source>
        <dbReference type="ARBA" id="ARBA00022777"/>
    </source>
</evidence>
<dbReference type="PROSITE" id="PS50112">
    <property type="entry name" value="PAS"/>
    <property type="match status" value="6"/>
</dbReference>
<dbReference type="CDD" id="cd00082">
    <property type="entry name" value="HisKA"/>
    <property type="match status" value="1"/>
</dbReference>
<gene>
    <name evidence="24" type="ORF">XM38_047120</name>
</gene>
<keyword evidence="16 19" id="KW-0472">Membrane</keyword>
<dbReference type="PANTHER" id="PTHR43304">
    <property type="entry name" value="PHYTOCHROME-LIKE PROTEIN CPH1"/>
    <property type="match status" value="1"/>
</dbReference>
<dbReference type="InterPro" id="IPR013655">
    <property type="entry name" value="PAS_fold_3"/>
</dbReference>
<dbReference type="InterPro" id="IPR029016">
    <property type="entry name" value="GAF-like_dom_sf"/>
</dbReference>
<evidence type="ECO:0000256" key="6">
    <source>
        <dbReference type="ARBA" id="ARBA00012438"/>
    </source>
</evidence>
<feature type="domain" description="PAC" evidence="23">
    <location>
        <begin position="548"/>
        <end position="600"/>
    </location>
</feature>
<dbReference type="CDD" id="cd00130">
    <property type="entry name" value="PAS"/>
    <property type="match status" value="8"/>
</dbReference>
<dbReference type="EC" id="2.7.13.3" evidence="6"/>
<dbReference type="InterPro" id="IPR016132">
    <property type="entry name" value="Phyto_chromo_attachment"/>
</dbReference>
<dbReference type="GO" id="GO:0000155">
    <property type="term" value="F:phosphorelay sensor kinase activity"/>
    <property type="evidence" value="ECO:0007669"/>
    <property type="project" value="InterPro"/>
</dbReference>
<keyword evidence="11 24" id="KW-0418">Kinase</keyword>
<feature type="domain" description="PAS" evidence="22">
    <location>
        <begin position="874"/>
        <end position="944"/>
    </location>
</feature>
<reference evidence="24 25" key="1">
    <citation type="journal article" date="2016" name="Biochim. Biophys. Acta">
        <title>Characterization of red-shifted phycobilisomes isolated from the chlorophyll f-containing cyanobacterium Halomicronema hongdechloris.</title>
        <authorList>
            <person name="Li Y."/>
            <person name="Lin Y."/>
            <person name="Garvey C.J."/>
            <person name="Birch D."/>
            <person name="Corkery R.W."/>
            <person name="Loughlin P.C."/>
            <person name="Scheer H."/>
            <person name="Willows R.D."/>
            <person name="Chen M."/>
        </authorList>
    </citation>
    <scope>NUCLEOTIDE SEQUENCE [LARGE SCALE GENOMIC DNA]</scope>
    <source>
        <strain evidence="24 25">C2206</strain>
    </source>
</reference>
<dbReference type="FunFam" id="3.30.565.10:FF:000006">
    <property type="entry name" value="Sensor histidine kinase WalK"/>
    <property type="match status" value="1"/>
</dbReference>
<dbReference type="InterPro" id="IPR003661">
    <property type="entry name" value="HisK_dim/P_dom"/>
</dbReference>
<dbReference type="Proteomes" id="UP000191901">
    <property type="component" value="Chromosome"/>
</dbReference>
<feature type="transmembrane region" description="Helical" evidence="19">
    <location>
        <begin position="20"/>
        <end position="45"/>
    </location>
</feature>
<keyword evidence="9 19" id="KW-0812">Transmembrane</keyword>
<dbReference type="InterPro" id="IPR013656">
    <property type="entry name" value="PAS_4"/>
</dbReference>
<evidence type="ECO:0000256" key="3">
    <source>
        <dbReference type="ARBA" id="ARBA00004477"/>
    </source>
</evidence>
<dbReference type="PANTHER" id="PTHR43304:SF1">
    <property type="entry name" value="PAC DOMAIN-CONTAINING PROTEIN"/>
    <property type="match status" value="1"/>
</dbReference>
<protein>
    <recommendedName>
        <fullName evidence="6">histidine kinase</fullName>
        <ecNumber evidence="6">2.7.13.3</ecNumber>
    </recommendedName>
</protein>
<accession>A0A1Z3HTU8</accession>
<evidence type="ECO:0000256" key="16">
    <source>
        <dbReference type="ARBA" id="ARBA00023136"/>
    </source>
</evidence>
<feature type="domain" description="PAS" evidence="22">
    <location>
        <begin position="614"/>
        <end position="686"/>
    </location>
</feature>
<feature type="domain" description="PAS" evidence="22">
    <location>
        <begin position="475"/>
        <end position="546"/>
    </location>
</feature>
<dbReference type="SUPFAM" id="SSF55781">
    <property type="entry name" value="GAF domain-like"/>
    <property type="match status" value="1"/>
</dbReference>
<evidence type="ECO:0000256" key="2">
    <source>
        <dbReference type="ARBA" id="ARBA00001935"/>
    </source>
</evidence>
<feature type="coiled-coil region" evidence="18">
    <location>
        <begin position="263"/>
        <end position="294"/>
    </location>
</feature>
<feature type="domain" description="PAC" evidence="23">
    <location>
        <begin position="946"/>
        <end position="998"/>
    </location>
</feature>
<evidence type="ECO:0000256" key="10">
    <source>
        <dbReference type="ARBA" id="ARBA00022745"/>
    </source>
</evidence>
<keyword evidence="13 19" id="KW-1133">Transmembrane helix</keyword>
<feature type="transmembrane region" description="Helical" evidence="19">
    <location>
        <begin position="57"/>
        <end position="80"/>
    </location>
</feature>
<dbReference type="SMART" id="SM00065">
    <property type="entry name" value="GAF"/>
    <property type="match status" value="1"/>
</dbReference>
<dbReference type="Gene3D" id="1.10.287.130">
    <property type="match status" value="1"/>
</dbReference>
<evidence type="ECO:0000259" key="21">
    <source>
        <dbReference type="PROSITE" id="PS50109"/>
    </source>
</evidence>
<comment type="similarity">
    <text evidence="5">Belongs to the ethylene receptor family.</text>
</comment>
<feature type="domain" description="PAS" evidence="22">
    <location>
        <begin position="1242"/>
        <end position="1314"/>
    </location>
</feature>
<evidence type="ECO:0000256" key="13">
    <source>
        <dbReference type="ARBA" id="ARBA00022989"/>
    </source>
</evidence>
<feature type="domain" description="PAC" evidence="23">
    <location>
        <begin position="220"/>
        <end position="272"/>
    </location>
</feature>
<keyword evidence="15" id="KW-0902">Two-component regulatory system</keyword>
<dbReference type="PROSITE" id="PS50046">
    <property type="entry name" value="PHYTOCHROME_2"/>
    <property type="match status" value="1"/>
</dbReference>
<keyword evidence="10" id="KW-0936">Ethylene signaling pathway</keyword>
<proteinExistence type="inferred from homology"/>
<evidence type="ECO:0000256" key="17">
    <source>
        <dbReference type="ARBA" id="ARBA00023157"/>
    </source>
</evidence>